<protein>
    <submittedName>
        <fullName evidence="2">Chromosome (Plasmid) partitioning protein ParA</fullName>
    </submittedName>
</protein>
<dbReference type="InterPro" id="IPR025669">
    <property type="entry name" value="AAA_dom"/>
</dbReference>
<comment type="caution">
    <text evidence="2">The sequence shown here is derived from an EMBL/GenBank/DDBJ whole genome shotgun (WGS) entry which is preliminary data.</text>
</comment>
<name>W4VJN3_9BACI</name>
<dbReference type="RefSeq" id="WP_035723079.1">
    <property type="nucleotide sequence ID" value="NZ_BAVS01000009.1"/>
</dbReference>
<dbReference type="SUPFAM" id="SSF52540">
    <property type="entry name" value="P-loop containing nucleoside triphosphate hydrolases"/>
    <property type="match status" value="1"/>
</dbReference>
<dbReference type="Proteomes" id="UP000019102">
    <property type="component" value="Unassembled WGS sequence"/>
</dbReference>
<dbReference type="PANTHER" id="PTHR13696">
    <property type="entry name" value="P-LOOP CONTAINING NUCLEOSIDE TRIPHOSPHATE HYDROLASE"/>
    <property type="match status" value="1"/>
</dbReference>
<dbReference type="PANTHER" id="PTHR13696:SF52">
    <property type="entry name" value="PARA FAMILY PROTEIN CT_582"/>
    <property type="match status" value="1"/>
</dbReference>
<proteinExistence type="predicted"/>
<dbReference type="InterPro" id="IPR027417">
    <property type="entry name" value="P-loop_NTPase"/>
</dbReference>
<gene>
    <name evidence="2" type="ORF">JCM21714_2058</name>
</gene>
<dbReference type="EMBL" id="BAVS01000009">
    <property type="protein sequence ID" value="GAE93028.1"/>
    <property type="molecule type" value="Genomic_DNA"/>
</dbReference>
<dbReference type="OrthoDB" id="9815116at2"/>
<feature type="domain" description="AAA" evidence="1">
    <location>
        <begin position="3"/>
        <end position="181"/>
    </location>
</feature>
<accession>W4VJN3</accession>
<sequence length="271" mass="30866">MSKVITFGLQKGGVGKSTTVGVVSHLFAKDGYKVLVVDMDSQGNVSETLSGLSSNEFEDKSIFEAIITKNPKEYIYKADEKIDLIPANNYLALFPKWIYTNDYFGDTFDLNGKAYEQLKLTLDSIKDDYDYILIDTPPPALSEQTTNALIASDYVVTMYECSQYCYSAIENFFKSIESAQSIQERTYNKGLRKLGILRTLTDKRRSDAKMFNELIESDYPELVFNTIITRKASTGRLPVFGFNADNKELNDAIKEYKDFYKELLARIERTE</sequence>
<evidence type="ECO:0000259" key="1">
    <source>
        <dbReference type="Pfam" id="PF13614"/>
    </source>
</evidence>
<dbReference type="CDD" id="cd02042">
    <property type="entry name" value="ParAB_family"/>
    <property type="match status" value="1"/>
</dbReference>
<organism evidence="2 3">
    <name type="scientific">Gracilibacillus boraciitolerans JCM 21714</name>
    <dbReference type="NCBI Taxonomy" id="1298598"/>
    <lineage>
        <taxon>Bacteria</taxon>
        <taxon>Bacillati</taxon>
        <taxon>Bacillota</taxon>
        <taxon>Bacilli</taxon>
        <taxon>Bacillales</taxon>
        <taxon>Bacillaceae</taxon>
        <taxon>Gracilibacillus</taxon>
    </lineage>
</organism>
<dbReference type="STRING" id="1298598.JCM21714_2058"/>
<dbReference type="AlphaFoldDB" id="W4VJN3"/>
<dbReference type="Gene3D" id="3.40.50.300">
    <property type="entry name" value="P-loop containing nucleotide triphosphate hydrolases"/>
    <property type="match status" value="1"/>
</dbReference>
<evidence type="ECO:0000313" key="3">
    <source>
        <dbReference type="Proteomes" id="UP000019102"/>
    </source>
</evidence>
<dbReference type="eggNOG" id="COG1192">
    <property type="taxonomic scope" value="Bacteria"/>
</dbReference>
<dbReference type="InterPro" id="IPR050678">
    <property type="entry name" value="DNA_Partitioning_ATPase"/>
</dbReference>
<dbReference type="Pfam" id="PF13614">
    <property type="entry name" value="AAA_31"/>
    <property type="match status" value="1"/>
</dbReference>
<keyword evidence="3" id="KW-1185">Reference proteome</keyword>
<reference evidence="2 3" key="1">
    <citation type="journal article" date="2014" name="Genome Announc.">
        <title>Draft Genome Sequence of the Boron-Tolerant and Moderately Halotolerant Bacterium Gracilibacillus boraciitolerans JCM 21714T.</title>
        <authorList>
            <person name="Ahmed I."/>
            <person name="Oshima K."/>
            <person name="Suda W."/>
            <person name="Kitamura K."/>
            <person name="Iida T."/>
            <person name="Ohmori Y."/>
            <person name="Fujiwara T."/>
            <person name="Hattori M."/>
            <person name="Ohkuma M."/>
        </authorList>
    </citation>
    <scope>NUCLEOTIDE SEQUENCE [LARGE SCALE GENOMIC DNA]</scope>
    <source>
        <strain evidence="2 3">JCM 21714</strain>
    </source>
</reference>
<evidence type="ECO:0000313" key="2">
    <source>
        <dbReference type="EMBL" id="GAE93028.1"/>
    </source>
</evidence>